<reference evidence="1" key="1">
    <citation type="submission" date="2023-03" db="EMBL/GenBank/DDBJ databases">
        <title>Chromosome-level genomes of two armyworms, Mythimna separata and Mythimna loreyi, provide insights into the biosynthesis and reception of sex pheromones.</title>
        <authorList>
            <person name="Zhao H."/>
        </authorList>
    </citation>
    <scope>NUCLEOTIDE SEQUENCE</scope>
    <source>
        <strain evidence="1">BeijingLab</strain>
    </source>
</reference>
<accession>A0ACC2QSL2</accession>
<evidence type="ECO:0000313" key="1">
    <source>
        <dbReference type="EMBL" id="KAJ8723114.1"/>
    </source>
</evidence>
<proteinExistence type="predicted"/>
<gene>
    <name evidence="1" type="ORF">PYW08_003026</name>
</gene>
<name>A0ACC2QSL2_9NEOP</name>
<protein>
    <submittedName>
        <fullName evidence="1">Uncharacterized protein</fullName>
    </submittedName>
</protein>
<organism evidence="1 2">
    <name type="scientific">Mythimna loreyi</name>
    <dbReference type="NCBI Taxonomy" id="667449"/>
    <lineage>
        <taxon>Eukaryota</taxon>
        <taxon>Metazoa</taxon>
        <taxon>Ecdysozoa</taxon>
        <taxon>Arthropoda</taxon>
        <taxon>Hexapoda</taxon>
        <taxon>Insecta</taxon>
        <taxon>Pterygota</taxon>
        <taxon>Neoptera</taxon>
        <taxon>Endopterygota</taxon>
        <taxon>Lepidoptera</taxon>
        <taxon>Glossata</taxon>
        <taxon>Ditrysia</taxon>
        <taxon>Noctuoidea</taxon>
        <taxon>Noctuidae</taxon>
        <taxon>Noctuinae</taxon>
        <taxon>Hadenini</taxon>
        <taxon>Mythimna</taxon>
    </lineage>
</organism>
<sequence>MSNILMTHMSHSGDENAITLLPKDRNKCACIADLIVVQCITVCIGAISILACFWTPEHSTTDYGKLARIMYLYDSQACGYKVKKAKEIANLQLSNEISGLDVLPITWLPVITTVSTRLSVKTRLYMQFSFGFHVAWFILAVLFRAIIKNSTDVRVLKIALAVFFYSCVFMICYDLSMAVVYVTHIKQSLTKGMILRYSGWSTELKLKTTEDFGGWLPMAASACWLRGIKVFYYWD</sequence>
<keyword evidence="2" id="KW-1185">Reference proteome</keyword>
<dbReference type="Proteomes" id="UP001231649">
    <property type="component" value="Chromosome 14"/>
</dbReference>
<comment type="caution">
    <text evidence="1">The sequence shown here is derived from an EMBL/GenBank/DDBJ whole genome shotgun (WGS) entry which is preliminary data.</text>
</comment>
<evidence type="ECO:0000313" key="2">
    <source>
        <dbReference type="Proteomes" id="UP001231649"/>
    </source>
</evidence>
<dbReference type="EMBL" id="CM056790">
    <property type="protein sequence ID" value="KAJ8723114.1"/>
    <property type="molecule type" value="Genomic_DNA"/>
</dbReference>